<dbReference type="OrthoDB" id="1748255at2759"/>
<dbReference type="EMBL" id="JAAMPC010000014">
    <property type="protein sequence ID" value="KAG2261898.1"/>
    <property type="molecule type" value="Genomic_DNA"/>
</dbReference>
<name>A0A8X7Q2V7_BRACI</name>
<organism evidence="1 2">
    <name type="scientific">Brassica carinata</name>
    <name type="common">Ethiopian mustard</name>
    <name type="synonym">Abyssinian cabbage</name>
    <dbReference type="NCBI Taxonomy" id="52824"/>
    <lineage>
        <taxon>Eukaryota</taxon>
        <taxon>Viridiplantae</taxon>
        <taxon>Streptophyta</taxon>
        <taxon>Embryophyta</taxon>
        <taxon>Tracheophyta</taxon>
        <taxon>Spermatophyta</taxon>
        <taxon>Magnoliopsida</taxon>
        <taxon>eudicotyledons</taxon>
        <taxon>Gunneridae</taxon>
        <taxon>Pentapetalae</taxon>
        <taxon>rosids</taxon>
        <taxon>malvids</taxon>
        <taxon>Brassicales</taxon>
        <taxon>Brassicaceae</taxon>
        <taxon>Brassiceae</taxon>
        <taxon>Brassica</taxon>
    </lineage>
</organism>
<proteinExistence type="predicted"/>
<evidence type="ECO:0000313" key="1">
    <source>
        <dbReference type="EMBL" id="KAG2261898.1"/>
    </source>
</evidence>
<dbReference type="AlphaFoldDB" id="A0A8X7Q2V7"/>
<evidence type="ECO:0000313" key="2">
    <source>
        <dbReference type="Proteomes" id="UP000886595"/>
    </source>
</evidence>
<comment type="caution">
    <text evidence="1">The sequence shown here is derived from an EMBL/GenBank/DDBJ whole genome shotgun (WGS) entry which is preliminary data.</text>
</comment>
<accession>A0A8X7Q2V7</accession>
<sequence length="114" mass="13212">MLKQVVGEYSIGKAIYGSDRAKLRPSLYQTNCGFHNGRVSHHTFQFDYLILAMKLEVSQMGSEQLKQREALQQHTTTTKLTHPISTPQRQLLVLPMYLKQWLYIRLGKHPWLGS</sequence>
<dbReference type="Proteomes" id="UP000886595">
    <property type="component" value="Unassembled WGS sequence"/>
</dbReference>
<gene>
    <name evidence="1" type="ORF">Bca52824_068977</name>
</gene>
<reference evidence="1 2" key="1">
    <citation type="submission" date="2020-02" db="EMBL/GenBank/DDBJ databases">
        <authorList>
            <person name="Ma Q."/>
            <person name="Huang Y."/>
            <person name="Song X."/>
            <person name="Pei D."/>
        </authorList>
    </citation>
    <scope>NUCLEOTIDE SEQUENCE [LARGE SCALE GENOMIC DNA]</scope>
    <source>
        <strain evidence="1">Sxm20200214</strain>
        <tissue evidence="1">Leaf</tissue>
    </source>
</reference>
<protein>
    <submittedName>
        <fullName evidence="1">Uncharacterized protein</fullName>
    </submittedName>
</protein>
<keyword evidence="2" id="KW-1185">Reference proteome</keyword>